<evidence type="ECO:0000313" key="2">
    <source>
        <dbReference type="Proteomes" id="UP000680638"/>
    </source>
</evidence>
<keyword evidence="2" id="KW-1185">Reference proteome</keyword>
<proteinExistence type="predicted"/>
<organism evidence="1 2">
    <name type="scientific">Paenibacillus cookii</name>
    <dbReference type="NCBI Taxonomy" id="157839"/>
    <lineage>
        <taxon>Bacteria</taxon>
        <taxon>Bacillati</taxon>
        <taxon>Bacillota</taxon>
        <taxon>Bacilli</taxon>
        <taxon>Bacillales</taxon>
        <taxon>Paenibacillaceae</taxon>
        <taxon>Paenibacillus</taxon>
    </lineage>
</organism>
<dbReference type="EMBL" id="BORW01000008">
    <property type="protein sequence ID" value="GIO67174.1"/>
    <property type="molecule type" value="Genomic_DNA"/>
</dbReference>
<gene>
    <name evidence="1" type="ORF">J21TS3_19950</name>
</gene>
<evidence type="ECO:0000313" key="1">
    <source>
        <dbReference type="EMBL" id="GIO67174.1"/>
    </source>
</evidence>
<sequence length="65" mass="7463">MKETNYTEPEQFIVRLASLGAVWQQGVIPQVQTTRWTGGYDSLGFLSFPLSTFIFRFETLNFPSL</sequence>
<dbReference type="Proteomes" id="UP000680638">
    <property type="component" value="Unassembled WGS sequence"/>
</dbReference>
<protein>
    <submittedName>
        <fullName evidence="1">Uncharacterized protein</fullName>
    </submittedName>
</protein>
<comment type="caution">
    <text evidence="1">The sequence shown here is derived from an EMBL/GenBank/DDBJ whole genome shotgun (WGS) entry which is preliminary data.</text>
</comment>
<name>A0ABQ4LV96_9BACL</name>
<accession>A0ABQ4LV96</accession>
<reference evidence="1 2" key="1">
    <citation type="submission" date="2021-03" db="EMBL/GenBank/DDBJ databases">
        <title>Antimicrobial resistance genes in bacteria isolated from Japanese honey, and their potential for conferring macrolide and lincosamide resistance in the American foulbrood pathogen Paenibacillus larvae.</title>
        <authorList>
            <person name="Okamoto M."/>
            <person name="Kumagai M."/>
            <person name="Kanamori H."/>
            <person name="Takamatsu D."/>
        </authorList>
    </citation>
    <scope>NUCLEOTIDE SEQUENCE [LARGE SCALE GENOMIC DNA]</scope>
    <source>
        <strain evidence="1 2">J21TS3</strain>
    </source>
</reference>